<proteinExistence type="predicted"/>
<dbReference type="EMBL" id="CAUOFW020001569">
    <property type="protein sequence ID" value="CAK9146399.1"/>
    <property type="molecule type" value="Genomic_DNA"/>
</dbReference>
<sequence length="87" mass="10018">MKQVAKDIVSSNLLRQKKKSKSLIELAKPGLIMFHEHPSHRMVVRFALRGLLFFKELSARALAHHYLHVVVLSFLKECDKILPMIKG</sequence>
<comment type="caution">
    <text evidence="1">The sequence shown here is derived from an EMBL/GenBank/DDBJ whole genome shotgun (WGS) entry which is preliminary data.</text>
</comment>
<protein>
    <submittedName>
        <fullName evidence="1">Uncharacterized protein</fullName>
    </submittedName>
</protein>
<evidence type="ECO:0000313" key="2">
    <source>
        <dbReference type="Proteomes" id="UP001642360"/>
    </source>
</evidence>
<evidence type="ECO:0000313" key="1">
    <source>
        <dbReference type="EMBL" id="CAK9146399.1"/>
    </source>
</evidence>
<accession>A0ABC8RN57</accession>
<dbReference type="Proteomes" id="UP001642360">
    <property type="component" value="Unassembled WGS sequence"/>
</dbReference>
<gene>
    <name evidence="1" type="ORF">ILEXP_LOCUS14242</name>
</gene>
<dbReference type="AlphaFoldDB" id="A0ABC8RN57"/>
<keyword evidence="2" id="KW-1185">Reference proteome</keyword>
<name>A0ABC8RN57_9AQUA</name>
<organism evidence="1 2">
    <name type="scientific">Ilex paraguariensis</name>
    <name type="common">yerba mate</name>
    <dbReference type="NCBI Taxonomy" id="185542"/>
    <lineage>
        <taxon>Eukaryota</taxon>
        <taxon>Viridiplantae</taxon>
        <taxon>Streptophyta</taxon>
        <taxon>Embryophyta</taxon>
        <taxon>Tracheophyta</taxon>
        <taxon>Spermatophyta</taxon>
        <taxon>Magnoliopsida</taxon>
        <taxon>eudicotyledons</taxon>
        <taxon>Gunneridae</taxon>
        <taxon>Pentapetalae</taxon>
        <taxon>asterids</taxon>
        <taxon>campanulids</taxon>
        <taxon>Aquifoliales</taxon>
        <taxon>Aquifoliaceae</taxon>
        <taxon>Ilex</taxon>
    </lineage>
</organism>
<reference evidence="1 2" key="1">
    <citation type="submission" date="2024-02" db="EMBL/GenBank/DDBJ databases">
        <authorList>
            <person name="Vignale AGUSTIN F."/>
            <person name="Sosa J E."/>
            <person name="Modenutti C."/>
        </authorList>
    </citation>
    <scope>NUCLEOTIDE SEQUENCE [LARGE SCALE GENOMIC DNA]</scope>
</reference>